<reference evidence="2" key="2">
    <citation type="submission" date="2018-02" db="UniProtKB">
        <authorList>
            <consortium name="EnsemblPlants"/>
        </authorList>
    </citation>
    <scope>IDENTIFICATION</scope>
    <source>
        <strain evidence="2">Williams 82</strain>
    </source>
</reference>
<protein>
    <recommendedName>
        <fullName evidence="4">HMA domain-containing protein</fullName>
    </recommendedName>
</protein>
<dbReference type="Gramene" id="KRH17730">
    <property type="protein sequence ID" value="KRH17730"/>
    <property type="gene ID" value="GLYMA_13G010600"/>
</dbReference>
<reference evidence="1" key="3">
    <citation type="submission" date="2018-07" db="EMBL/GenBank/DDBJ databases">
        <title>WGS assembly of Glycine max.</title>
        <authorList>
            <person name="Schmutz J."/>
            <person name="Cannon S."/>
            <person name="Schlueter J."/>
            <person name="Ma J."/>
            <person name="Mitros T."/>
            <person name="Nelson W."/>
            <person name="Hyten D."/>
            <person name="Song Q."/>
            <person name="Thelen J."/>
            <person name="Cheng J."/>
            <person name="Xu D."/>
            <person name="Hellsten U."/>
            <person name="May G."/>
            <person name="Yu Y."/>
            <person name="Sakurai T."/>
            <person name="Umezawa T."/>
            <person name="Bhattacharyya M."/>
            <person name="Sandhu D."/>
            <person name="Valliyodan B."/>
            <person name="Lindquist E."/>
            <person name="Peto M."/>
            <person name="Grant D."/>
            <person name="Shu S."/>
            <person name="Goodstein D."/>
            <person name="Barry K."/>
            <person name="Futrell-Griggs M."/>
            <person name="Abernathy B."/>
            <person name="Du J."/>
            <person name="Tian Z."/>
            <person name="Zhu L."/>
            <person name="Gill N."/>
            <person name="Joshi T."/>
            <person name="Libault M."/>
            <person name="Sethuraman A."/>
            <person name="Zhang X."/>
            <person name="Shinozaki K."/>
            <person name="Nguyen H."/>
            <person name="Wing R."/>
            <person name="Cregan P."/>
            <person name="Specht J."/>
            <person name="Grimwood J."/>
            <person name="Rokhsar D."/>
            <person name="Stacey G."/>
            <person name="Shoemaker R."/>
            <person name="Jackson S."/>
        </authorList>
    </citation>
    <scope>NUCLEOTIDE SEQUENCE</scope>
    <source>
        <tissue evidence="1">Callus</tissue>
    </source>
</reference>
<dbReference type="SMR" id="A0A0R0GNY9"/>
<dbReference type="OMA" id="DPYCSIM"/>
<evidence type="ECO:0000313" key="2">
    <source>
        <dbReference type="EnsemblPlants" id="KRH17730"/>
    </source>
</evidence>
<dbReference type="EMBL" id="CM000846">
    <property type="protein sequence ID" value="KRH17730.1"/>
    <property type="molecule type" value="Genomic_DNA"/>
</dbReference>
<gene>
    <name evidence="1" type="ORF">GLYMA_13G010600</name>
</gene>
<dbReference type="STRING" id="3847.A0A0R0GNY9"/>
<dbReference type="Gene3D" id="3.30.70.100">
    <property type="match status" value="1"/>
</dbReference>
<dbReference type="AlphaFoldDB" id="A0A0R0GNY9"/>
<sequence length="104" mass="11913">MVKLETLLNLTVFKYLGVHGVTLKGDEIEVTGERVDSVILALLLKKSFRHAELVSVGPVEEKKKENKEEPTMQPLVWPCTSFPQYPICEMRTSQFPDPYCSIMW</sequence>
<dbReference type="PANTHER" id="PTHR46371">
    <property type="entry name" value="OS04G0464100 PROTEIN"/>
    <property type="match status" value="1"/>
</dbReference>
<dbReference type="EnsemblPlants" id="KRH17730">
    <property type="protein sequence ID" value="KRH17730"/>
    <property type="gene ID" value="GLYMA_13G010600"/>
</dbReference>
<evidence type="ECO:0008006" key="4">
    <source>
        <dbReference type="Google" id="ProtNLM"/>
    </source>
</evidence>
<evidence type="ECO:0000313" key="3">
    <source>
        <dbReference type="Proteomes" id="UP000008827"/>
    </source>
</evidence>
<dbReference type="Proteomes" id="UP000008827">
    <property type="component" value="Chromosome 13"/>
</dbReference>
<name>A0A0R0GNY9_SOYBN</name>
<keyword evidence="3" id="KW-1185">Reference proteome</keyword>
<dbReference type="InterPro" id="IPR044296">
    <property type="entry name" value="HIPP46"/>
</dbReference>
<proteinExistence type="predicted"/>
<accession>A0A0R0GNY9</accession>
<reference evidence="1 2" key="1">
    <citation type="journal article" date="2010" name="Nature">
        <title>Genome sequence of the palaeopolyploid soybean.</title>
        <authorList>
            <person name="Schmutz J."/>
            <person name="Cannon S.B."/>
            <person name="Schlueter J."/>
            <person name="Ma J."/>
            <person name="Mitros T."/>
            <person name="Nelson W."/>
            <person name="Hyten D.L."/>
            <person name="Song Q."/>
            <person name="Thelen J.J."/>
            <person name="Cheng J."/>
            <person name="Xu D."/>
            <person name="Hellsten U."/>
            <person name="May G.D."/>
            <person name="Yu Y."/>
            <person name="Sakurai T."/>
            <person name="Umezawa T."/>
            <person name="Bhattacharyya M.K."/>
            <person name="Sandhu D."/>
            <person name="Valliyodan B."/>
            <person name="Lindquist E."/>
            <person name="Peto M."/>
            <person name="Grant D."/>
            <person name="Shu S."/>
            <person name="Goodstein D."/>
            <person name="Barry K."/>
            <person name="Futrell-Griggs M."/>
            <person name="Abernathy B."/>
            <person name="Du J."/>
            <person name="Tian Z."/>
            <person name="Zhu L."/>
            <person name="Gill N."/>
            <person name="Joshi T."/>
            <person name="Libault M."/>
            <person name="Sethuraman A."/>
            <person name="Zhang X.-C."/>
            <person name="Shinozaki K."/>
            <person name="Nguyen H.T."/>
            <person name="Wing R.A."/>
            <person name="Cregan P."/>
            <person name="Specht J."/>
            <person name="Grimwood J."/>
            <person name="Rokhsar D."/>
            <person name="Stacey G."/>
            <person name="Shoemaker R.C."/>
            <person name="Jackson S.A."/>
        </authorList>
    </citation>
    <scope>NUCLEOTIDE SEQUENCE [LARGE SCALE GENOMIC DNA]</scope>
    <source>
        <strain evidence="2">cv. Williams 82</strain>
        <tissue evidence="1">Callus</tissue>
    </source>
</reference>
<dbReference type="OrthoDB" id="1429490at2759"/>
<evidence type="ECO:0000313" key="1">
    <source>
        <dbReference type="EMBL" id="KRH17730.1"/>
    </source>
</evidence>
<organism evidence="1">
    <name type="scientific">Glycine max</name>
    <name type="common">Soybean</name>
    <name type="synonym">Glycine hispida</name>
    <dbReference type="NCBI Taxonomy" id="3847"/>
    <lineage>
        <taxon>Eukaryota</taxon>
        <taxon>Viridiplantae</taxon>
        <taxon>Streptophyta</taxon>
        <taxon>Embryophyta</taxon>
        <taxon>Tracheophyta</taxon>
        <taxon>Spermatophyta</taxon>
        <taxon>Magnoliopsida</taxon>
        <taxon>eudicotyledons</taxon>
        <taxon>Gunneridae</taxon>
        <taxon>Pentapetalae</taxon>
        <taxon>rosids</taxon>
        <taxon>fabids</taxon>
        <taxon>Fabales</taxon>
        <taxon>Fabaceae</taxon>
        <taxon>Papilionoideae</taxon>
        <taxon>50 kb inversion clade</taxon>
        <taxon>NPAAA clade</taxon>
        <taxon>indigoferoid/millettioid clade</taxon>
        <taxon>Phaseoleae</taxon>
        <taxon>Glycine</taxon>
        <taxon>Glycine subgen. Soja</taxon>
    </lineage>
</organism>
<dbReference type="InParanoid" id="A0A0R0GNY9"/>